<evidence type="ECO:0000256" key="3">
    <source>
        <dbReference type="ARBA" id="ARBA00023125"/>
    </source>
</evidence>
<dbReference type="AlphaFoldDB" id="A0A9D2KJ90"/>
<name>A0A9D2KJ90_9MICO</name>
<sequence>MELQQMRYVVALAEERSFTRAAARCFVVQSALSHQIKALEDELGTTLFARTSRRVELTAAGDAFVIEARAILVAADRAVASAAAATGEICGELNIGVIPTVTAIDLPGALREFHAAHPAVRIRLRAGSSDAFVTDIATGRLDAAVLGLPGDVPPKVASRELARERLVAVIGAGHRHAMRRRLRLRDLAGETFVDFPEGSPGRAQSDLAFAAAGERREVTFEAMTAEMILGIVAEGLAVALLPPTVVPDAPALRTVSVSDGPTRIEYLAWSDFNPSPAAAAFVRLLNGDGH</sequence>
<dbReference type="PANTHER" id="PTHR30346:SF30">
    <property type="entry name" value="SMALL NEUTRAL PROTEASE REGULATORY PROTEIN"/>
    <property type="match status" value="1"/>
</dbReference>
<evidence type="ECO:0000313" key="6">
    <source>
        <dbReference type="EMBL" id="HJA05507.1"/>
    </source>
</evidence>
<evidence type="ECO:0000256" key="2">
    <source>
        <dbReference type="ARBA" id="ARBA00023015"/>
    </source>
</evidence>
<evidence type="ECO:0000259" key="5">
    <source>
        <dbReference type="PROSITE" id="PS50931"/>
    </source>
</evidence>
<gene>
    <name evidence="6" type="ORF">H9800_11705</name>
</gene>
<evidence type="ECO:0000256" key="1">
    <source>
        <dbReference type="ARBA" id="ARBA00009437"/>
    </source>
</evidence>
<dbReference type="Pfam" id="PF00126">
    <property type="entry name" value="HTH_1"/>
    <property type="match status" value="1"/>
</dbReference>
<comment type="similarity">
    <text evidence="1">Belongs to the LysR transcriptional regulatory family.</text>
</comment>
<dbReference type="InterPro" id="IPR036390">
    <property type="entry name" value="WH_DNA-bd_sf"/>
</dbReference>
<reference evidence="6" key="2">
    <citation type="submission" date="2021-04" db="EMBL/GenBank/DDBJ databases">
        <authorList>
            <person name="Gilroy R."/>
        </authorList>
    </citation>
    <scope>NUCLEOTIDE SEQUENCE</scope>
    <source>
        <strain evidence="6">ChiHjej8B7-3636</strain>
    </source>
</reference>
<comment type="caution">
    <text evidence="6">The sequence shown here is derived from an EMBL/GenBank/DDBJ whole genome shotgun (WGS) entry which is preliminary data.</text>
</comment>
<dbReference type="PANTHER" id="PTHR30346">
    <property type="entry name" value="TRANSCRIPTIONAL DUAL REGULATOR HCAR-RELATED"/>
    <property type="match status" value="1"/>
</dbReference>
<evidence type="ECO:0000256" key="4">
    <source>
        <dbReference type="ARBA" id="ARBA00023163"/>
    </source>
</evidence>
<evidence type="ECO:0000313" key="7">
    <source>
        <dbReference type="Proteomes" id="UP000824220"/>
    </source>
</evidence>
<proteinExistence type="inferred from homology"/>
<reference evidence="6" key="1">
    <citation type="journal article" date="2021" name="PeerJ">
        <title>Extensive microbial diversity within the chicken gut microbiome revealed by metagenomics and culture.</title>
        <authorList>
            <person name="Gilroy R."/>
            <person name="Ravi A."/>
            <person name="Getino M."/>
            <person name="Pursley I."/>
            <person name="Horton D.L."/>
            <person name="Alikhan N.F."/>
            <person name="Baker D."/>
            <person name="Gharbi K."/>
            <person name="Hall N."/>
            <person name="Watson M."/>
            <person name="Adriaenssens E.M."/>
            <person name="Foster-Nyarko E."/>
            <person name="Jarju S."/>
            <person name="Secka A."/>
            <person name="Antonio M."/>
            <person name="Oren A."/>
            <person name="Chaudhuri R.R."/>
            <person name="La Ragione R."/>
            <person name="Hildebrand F."/>
            <person name="Pallen M.J."/>
        </authorList>
    </citation>
    <scope>NUCLEOTIDE SEQUENCE</scope>
    <source>
        <strain evidence="6">ChiHjej8B7-3636</strain>
    </source>
</reference>
<dbReference type="Gene3D" id="3.40.190.290">
    <property type="match status" value="1"/>
</dbReference>
<dbReference type="Gene3D" id="1.10.10.10">
    <property type="entry name" value="Winged helix-like DNA-binding domain superfamily/Winged helix DNA-binding domain"/>
    <property type="match status" value="1"/>
</dbReference>
<dbReference type="InterPro" id="IPR036388">
    <property type="entry name" value="WH-like_DNA-bd_sf"/>
</dbReference>
<dbReference type="FunFam" id="1.10.10.10:FF:000001">
    <property type="entry name" value="LysR family transcriptional regulator"/>
    <property type="match status" value="1"/>
</dbReference>
<dbReference type="CDD" id="cd08436">
    <property type="entry name" value="PBP2_LTTR_like_3"/>
    <property type="match status" value="1"/>
</dbReference>
<keyword evidence="4" id="KW-0804">Transcription</keyword>
<organism evidence="6 7">
    <name type="scientific">Candidatus Microbacterium stercoravium</name>
    <dbReference type="NCBI Taxonomy" id="2838697"/>
    <lineage>
        <taxon>Bacteria</taxon>
        <taxon>Bacillati</taxon>
        <taxon>Actinomycetota</taxon>
        <taxon>Actinomycetes</taxon>
        <taxon>Micrococcales</taxon>
        <taxon>Microbacteriaceae</taxon>
        <taxon>Microbacterium</taxon>
    </lineage>
</organism>
<dbReference type="Pfam" id="PF03466">
    <property type="entry name" value="LysR_substrate"/>
    <property type="match status" value="1"/>
</dbReference>
<dbReference type="InterPro" id="IPR000847">
    <property type="entry name" value="LysR_HTH_N"/>
</dbReference>
<dbReference type="GO" id="GO:0003677">
    <property type="term" value="F:DNA binding"/>
    <property type="evidence" value="ECO:0007669"/>
    <property type="project" value="UniProtKB-KW"/>
</dbReference>
<keyword evidence="2" id="KW-0805">Transcription regulation</keyword>
<dbReference type="SUPFAM" id="SSF46785">
    <property type="entry name" value="Winged helix' DNA-binding domain"/>
    <property type="match status" value="1"/>
</dbReference>
<dbReference type="GO" id="GO:0003700">
    <property type="term" value="F:DNA-binding transcription factor activity"/>
    <property type="evidence" value="ECO:0007669"/>
    <property type="project" value="InterPro"/>
</dbReference>
<dbReference type="PRINTS" id="PR00039">
    <property type="entry name" value="HTHLYSR"/>
</dbReference>
<accession>A0A9D2KJ90</accession>
<dbReference type="InterPro" id="IPR005119">
    <property type="entry name" value="LysR_subst-bd"/>
</dbReference>
<keyword evidence="3" id="KW-0238">DNA-binding</keyword>
<feature type="domain" description="HTH lysR-type" evidence="5">
    <location>
        <begin position="1"/>
        <end position="58"/>
    </location>
</feature>
<dbReference type="Proteomes" id="UP000824220">
    <property type="component" value="Unassembled WGS sequence"/>
</dbReference>
<dbReference type="EMBL" id="DXAM01000157">
    <property type="protein sequence ID" value="HJA05507.1"/>
    <property type="molecule type" value="Genomic_DNA"/>
</dbReference>
<dbReference type="GO" id="GO:0032993">
    <property type="term" value="C:protein-DNA complex"/>
    <property type="evidence" value="ECO:0007669"/>
    <property type="project" value="TreeGrafter"/>
</dbReference>
<dbReference type="PROSITE" id="PS50931">
    <property type="entry name" value="HTH_LYSR"/>
    <property type="match status" value="1"/>
</dbReference>
<protein>
    <submittedName>
        <fullName evidence="6">LysR family transcriptional regulator</fullName>
    </submittedName>
</protein>
<dbReference type="SUPFAM" id="SSF53850">
    <property type="entry name" value="Periplasmic binding protein-like II"/>
    <property type="match status" value="1"/>
</dbReference>